<dbReference type="PRINTS" id="PR00756">
    <property type="entry name" value="ALADIPTASE"/>
</dbReference>
<dbReference type="AlphaFoldDB" id="A0A098G5Z5"/>
<protein>
    <recommendedName>
        <fullName evidence="5 12">Aminopeptidase N</fullName>
        <ecNumber evidence="4 12">3.4.11.2</ecNumber>
    </recommendedName>
</protein>
<dbReference type="Proteomes" id="UP000032430">
    <property type="component" value="Chromosome I"/>
</dbReference>
<name>A0A098G5Z5_9GAMM</name>
<dbReference type="Gene3D" id="2.60.40.1730">
    <property type="entry name" value="tricorn interacting facor f3 domain"/>
    <property type="match status" value="1"/>
</dbReference>
<dbReference type="InterPro" id="IPR012779">
    <property type="entry name" value="Peptidase_M1_pepN"/>
</dbReference>
<dbReference type="Pfam" id="PF17900">
    <property type="entry name" value="Peptidase_M1_N"/>
    <property type="match status" value="1"/>
</dbReference>
<comment type="catalytic activity">
    <reaction evidence="1">
        <text>Release of an N-terminal amino acid, Xaa-|-Yaa- from a peptide, amide or arylamide. Xaa is preferably Ala, but may be most amino acids including Pro (slow action). When a terminal hydrophobic residue is followed by a prolyl residue, the two may be released as an intact Xaa-Pro dipeptide.</text>
        <dbReference type="EC" id="3.4.11.2"/>
    </reaction>
</comment>
<dbReference type="GO" id="GO:0016285">
    <property type="term" value="F:alanyl aminopeptidase activity"/>
    <property type="evidence" value="ECO:0007669"/>
    <property type="project" value="UniProtKB-EC"/>
</dbReference>
<comment type="cofactor">
    <cofactor evidence="2">
        <name>Zn(2+)</name>
        <dbReference type="ChEBI" id="CHEBI:29105"/>
    </cofactor>
</comment>
<keyword evidence="8" id="KW-0479">Metal-binding</keyword>
<feature type="domain" description="Aminopeptidase N-like N-terminal" evidence="16">
    <location>
        <begin position="18"/>
        <end position="192"/>
    </location>
</feature>
<accession>A0A098G5Z5</accession>
<sequence length="864" mass="98996">MTQSKSDVYKLSEYKPLNYYVTHVDLEIDLSKKPIQSTASLTITPNPEADSHSADLILDGEQMTLTSIYLDGKSLPAESYRISDHSLTITNIPTNKSFIIKTTTLIRESTDLFGLYKTEGVYLVKAETEGLRRVFYCNDRPDNLATYRTKIIANKNEYPTLLSNGTVEHREELKNELHSVTWYDEVPKPSYLFALVAGKLQRLVDHYEGPTKKRTIIEFYVSPEAAPKCGFAKEVLQQAMLWDERVCGLECYLERYMIACVDQYASGASETMGLNLFNAENFLATPESKTDLGFLRILEVVAHEFFHYWSGNRVTIRDWFNLPFKEGLTTFRAAMFREDLLGTDLVRLLDGKNLDNRAPRPNSYTAVRSLYTVAAYEKSADIFRMMMLTVGQGVFYKAMTQFFREHDGKAITIEEFIDFLSVATNRNLKSFLFWFTDPGIPEVTVVDEYNPDTKVYTLKFKTKKATGRPIPCVIGLLDHSGKELLTDTALWIDQPEMEFRFNEIQSQPIPSLLRSFSAPVNLSYNYTNESLLLLIKSDPNQYNRVEAASLLIIRLITDYCAGKVIHLTSHLFNTYRSLLTDESLDQWILAELMTLPSEEFLITTIKTPDFKKIAEGRRYIEKALAQELKEDLLKLFNELQLNSETQPSHFSLFNIKEASNRRLKSMYYSYSQHTAPEETVQYLCLQFRETLDKNMTETISALTLLCALNCSEIDELLNEFYQYWQKDSNAMNYWFTVQAAAHVDGIVTKVSQLMQHPAFDLSNPNKVYALLGTFIKNPYGFHNESGEGYALLVDAIINLDKINPTLAANISNSFLNWEQYNDSRQKMMIYSLERIYANATSNDVKNIAKKGLDKKHSLKLINPG</sequence>
<evidence type="ECO:0000313" key="18">
    <source>
        <dbReference type="Proteomes" id="UP000032430"/>
    </source>
</evidence>
<evidence type="ECO:0000313" key="17">
    <source>
        <dbReference type="EMBL" id="CEG56925.1"/>
    </source>
</evidence>
<keyword evidence="18" id="KW-1185">Reference proteome</keyword>
<dbReference type="Pfam" id="PF17432">
    <property type="entry name" value="DUF3458_C"/>
    <property type="match status" value="1"/>
</dbReference>
<dbReference type="PANTHER" id="PTHR46322:SF1">
    <property type="entry name" value="PUROMYCIN-SENSITIVE AMINOPEPTIDASE"/>
    <property type="match status" value="1"/>
</dbReference>
<keyword evidence="7" id="KW-0645">Protease</keyword>
<feature type="domain" description="Peptidase M1 alanyl aminopeptidase Ig-like fold" evidence="14">
    <location>
        <begin position="439"/>
        <end position="524"/>
    </location>
</feature>
<dbReference type="Gene3D" id="3.30.2010.30">
    <property type="match status" value="1"/>
</dbReference>
<dbReference type="InterPro" id="IPR014782">
    <property type="entry name" value="Peptidase_M1_dom"/>
</dbReference>
<dbReference type="OrthoDB" id="100605at2"/>
<keyword evidence="11" id="KW-0482">Metalloprotease</keyword>
<evidence type="ECO:0000256" key="8">
    <source>
        <dbReference type="ARBA" id="ARBA00022723"/>
    </source>
</evidence>
<feature type="domain" description="Peptidase M1 alanyl aminopeptidase C-terminal" evidence="15">
    <location>
        <begin position="529"/>
        <end position="852"/>
    </location>
</feature>
<dbReference type="InterPro" id="IPR035414">
    <property type="entry name" value="Peptidase_M1_pepN_Ig-like"/>
</dbReference>
<evidence type="ECO:0000256" key="11">
    <source>
        <dbReference type="ARBA" id="ARBA00023049"/>
    </source>
</evidence>
<evidence type="ECO:0000256" key="3">
    <source>
        <dbReference type="ARBA" id="ARBA00010136"/>
    </source>
</evidence>
<keyword evidence="10" id="KW-0862">Zinc</keyword>
<dbReference type="NCBIfam" id="TIGR02414">
    <property type="entry name" value="pepN_proteo"/>
    <property type="match status" value="1"/>
</dbReference>
<evidence type="ECO:0000256" key="4">
    <source>
        <dbReference type="ARBA" id="ARBA00012564"/>
    </source>
</evidence>
<dbReference type="InterPro" id="IPR027268">
    <property type="entry name" value="Peptidase_M4/M1_CTD_sf"/>
</dbReference>
<dbReference type="KEGG" id="lfa:LFA_1509"/>
<evidence type="ECO:0000259" key="16">
    <source>
        <dbReference type="Pfam" id="PF17900"/>
    </source>
</evidence>
<dbReference type="InterPro" id="IPR024601">
    <property type="entry name" value="Peptidase_M1_pepN_C"/>
</dbReference>
<dbReference type="RefSeq" id="WP_065814364.1">
    <property type="nucleotide sequence ID" value="NZ_LN614827.1"/>
</dbReference>
<evidence type="ECO:0000259" key="13">
    <source>
        <dbReference type="Pfam" id="PF01433"/>
    </source>
</evidence>
<dbReference type="InterPro" id="IPR038438">
    <property type="entry name" value="PepN_Ig-like_sf"/>
</dbReference>
<evidence type="ECO:0000259" key="14">
    <source>
        <dbReference type="Pfam" id="PF11940"/>
    </source>
</evidence>
<dbReference type="SUPFAM" id="SSF63737">
    <property type="entry name" value="Leukotriene A4 hydrolase N-terminal domain"/>
    <property type="match status" value="1"/>
</dbReference>
<dbReference type="InterPro" id="IPR042097">
    <property type="entry name" value="Aminopeptidase_N-like_N_sf"/>
</dbReference>
<dbReference type="SUPFAM" id="SSF55486">
    <property type="entry name" value="Metalloproteases ('zincins'), catalytic domain"/>
    <property type="match status" value="1"/>
</dbReference>
<dbReference type="GO" id="GO:0008270">
    <property type="term" value="F:zinc ion binding"/>
    <property type="evidence" value="ECO:0007669"/>
    <property type="project" value="InterPro"/>
</dbReference>
<evidence type="ECO:0000256" key="9">
    <source>
        <dbReference type="ARBA" id="ARBA00022801"/>
    </source>
</evidence>
<dbReference type="GO" id="GO:0008237">
    <property type="term" value="F:metallopeptidase activity"/>
    <property type="evidence" value="ECO:0007669"/>
    <property type="project" value="UniProtKB-UniRule"/>
</dbReference>
<feature type="domain" description="Peptidase M1 membrane alanine aminopeptidase" evidence="13">
    <location>
        <begin position="231"/>
        <end position="432"/>
    </location>
</feature>
<dbReference type="Pfam" id="PF11940">
    <property type="entry name" value="DUF3458"/>
    <property type="match status" value="1"/>
</dbReference>
<evidence type="ECO:0000256" key="2">
    <source>
        <dbReference type="ARBA" id="ARBA00001947"/>
    </source>
</evidence>
<evidence type="ECO:0000256" key="5">
    <source>
        <dbReference type="ARBA" id="ARBA00015611"/>
    </source>
</evidence>
<dbReference type="MEROPS" id="M01.035"/>
<reference evidence="18" key="1">
    <citation type="submission" date="2014-09" db="EMBL/GenBank/DDBJ databases">
        <authorList>
            <person name="Gomez-Valero L."/>
        </authorList>
    </citation>
    <scope>NUCLEOTIDE SEQUENCE [LARGE SCALE GENOMIC DNA]</scope>
    <source>
        <strain evidence="18">ATCC700992</strain>
    </source>
</reference>
<dbReference type="Gene3D" id="1.25.50.10">
    <property type="entry name" value="Peptidase M1, alanyl aminopeptidase, C-terminal domain"/>
    <property type="match status" value="1"/>
</dbReference>
<proteinExistence type="inferred from homology"/>
<dbReference type="InterPro" id="IPR037144">
    <property type="entry name" value="Peptidase_M1_pepN_C_sf"/>
</dbReference>
<comment type="similarity">
    <text evidence="3">Belongs to the peptidase M1 family.</text>
</comment>
<dbReference type="Pfam" id="PF01433">
    <property type="entry name" value="Peptidase_M1"/>
    <property type="match status" value="1"/>
</dbReference>
<dbReference type="PANTHER" id="PTHR46322">
    <property type="entry name" value="PUROMYCIN-SENSITIVE AMINOPEPTIDASE"/>
    <property type="match status" value="1"/>
</dbReference>
<evidence type="ECO:0000256" key="6">
    <source>
        <dbReference type="ARBA" id="ARBA00022438"/>
    </source>
</evidence>
<dbReference type="EMBL" id="LN614827">
    <property type="protein sequence ID" value="CEG56925.1"/>
    <property type="molecule type" value="Genomic_DNA"/>
</dbReference>
<evidence type="ECO:0000259" key="15">
    <source>
        <dbReference type="Pfam" id="PF17432"/>
    </source>
</evidence>
<gene>
    <name evidence="17" type="ORF">LFA_1509</name>
</gene>
<evidence type="ECO:0000256" key="7">
    <source>
        <dbReference type="ARBA" id="ARBA00022670"/>
    </source>
</evidence>
<organism evidence="17 18">
    <name type="scientific">Legionella fallonii LLAP-10</name>
    <dbReference type="NCBI Taxonomy" id="1212491"/>
    <lineage>
        <taxon>Bacteria</taxon>
        <taxon>Pseudomonadati</taxon>
        <taxon>Pseudomonadota</taxon>
        <taxon>Gammaproteobacteria</taxon>
        <taxon>Legionellales</taxon>
        <taxon>Legionellaceae</taxon>
        <taxon>Legionella</taxon>
    </lineage>
</organism>
<evidence type="ECO:0000256" key="12">
    <source>
        <dbReference type="NCBIfam" id="TIGR02414"/>
    </source>
</evidence>
<dbReference type="InterPro" id="IPR001930">
    <property type="entry name" value="Peptidase_M1"/>
</dbReference>
<evidence type="ECO:0000256" key="10">
    <source>
        <dbReference type="ARBA" id="ARBA00022833"/>
    </source>
</evidence>
<dbReference type="InterPro" id="IPR045357">
    <property type="entry name" value="Aminopeptidase_N-like_N"/>
</dbReference>
<evidence type="ECO:0000256" key="1">
    <source>
        <dbReference type="ARBA" id="ARBA00000098"/>
    </source>
</evidence>
<keyword evidence="9" id="KW-0378">Hydrolase</keyword>
<dbReference type="Gene3D" id="2.60.40.1840">
    <property type="match status" value="1"/>
</dbReference>
<dbReference type="STRING" id="1212491.LFA_1509"/>
<dbReference type="Gene3D" id="1.10.390.10">
    <property type="entry name" value="Neutral Protease Domain 2"/>
    <property type="match status" value="1"/>
</dbReference>
<dbReference type="HOGENOM" id="CLU_007993_2_0_6"/>
<dbReference type="EC" id="3.4.11.2" evidence="4 12"/>
<keyword evidence="6" id="KW-0031">Aminopeptidase</keyword>
<dbReference type="GO" id="GO:0006508">
    <property type="term" value="P:proteolysis"/>
    <property type="evidence" value="ECO:0007669"/>
    <property type="project" value="UniProtKB-UniRule"/>
</dbReference>